<dbReference type="Gene3D" id="1.10.287.110">
    <property type="entry name" value="DnaJ domain"/>
    <property type="match status" value="1"/>
</dbReference>
<evidence type="ECO:0000259" key="3">
    <source>
        <dbReference type="PROSITE" id="PS50076"/>
    </source>
</evidence>
<dbReference type="SUPFAM" id="SSF46565">
    <property type="entry name" value="Chaperone J-domain"/>
    <property type="match status" value="1"/>
</dbReference>
<dbReference type="AlphaFoldDB" id="A0A3G2LMY3"/>
<dbReference type="CDD" id="cd06257">
    <property type="entry name" value="DnaJ"/>
    <property type="match status" value="1"/>
</dbReference>
<dbReference type="InterPro" id="IPR036869">
    <property type="entry name" value="J_dom_sf"/>
</dbReference>
<sequence>MDNDGVNQKVPPAPYLIGCFSATIALPAHYPSTSFLIGSFLIIPVGWLAKMAEVSRRLGRGAYGVLKHQYNALNSVRSGDPGTVNQRLQRRQHKGDPPAGARALLGGGTLLLIPASARCQCQLFKLSEAGQQSLWISVSRARKPTSSSSCDKAGVLRNETPHSCEDASFSTADLYWGIRRSTRNLLGPTSAFEDAVFVFVSDRVLLKERAVRKQRDVQLHSLAEAFPVCKASALDCASAFLDFNDTNGAGTWQCADSNISFATGAANPGFKRSPCLGSGAARFNKSRWRQQLQQGAQCRVWKAVLLQPQNLWSLSSARSYTKNNRTNVSPLLCKSKTAYYDILEVSPSATQAQIKTAYYKQSFVYHPDKNAGSEGASVRFSEISEAYNVLGSIALRRKYDHGILSQADVQRADRPSPKDMPGPSSSSQRKTSRATPAPGVGNKPIFDFDSFYRAHYGEQLEREKLLRWRREQQQQRQQDLHRRWQMGKMTELSVGLLVALGFGILISMNS</sequence>
<keyword evidence="2" id="KW-1133">Transmembrane helix</keyword>
<feature type="transmembrane region" description="Helical" evidence="2">
    <location>
        <begin position="30"/>
        <end position="49"/>
    </location>
</feature>
<dbReference type="InterPro" id="IPR001623">
    <property type="entry name" value="DnaJ_domain"/>
</dbReference>
<evidence type="ECO:0000256" key="2">
    <source>
        <dbReference type="SAM" id="Phobius"/>
    </source>
</evidence>
<reference evidence="4" key="1">
    <citation type="submission" date="2018-08" db="EMBL/GenBank/DDBJ databases">
        <title>Hsp annotations of Atlantic sturgeon.</title>
        <authorList>
            <person name="Santidrian Yebra-Pimentel E.M."/>
            <person name="Dirks R.P."/>
            <person name="Jong-Raadsen S.A."/>
            <person name="Jansen H.J."/>
        </authorList>
    </citation>
    <scope>NUCLEOTIDE SEQUENCE</scope>
</reference>
<dbReference type="PROSITE" id="PS50076">
    <property type="entry name" value="DNAJ_2"/>
    <property type="match status" value="1"/>
</dbReference>
<dbReference type="SMART" id="SM00271">
    <property type="entry name" value="DnaJ"/>
    <property type="match status" value="1"/>
</dbReference>
<dbReference type="PANTHER" id="PTHR44873">
    <property type="entry name" value="DNAJ HOMOLOG SUBFAMILY C MEMBER 30, MITOCHONDRIAL"/>
    <property type="match status" value="1"/>
</dbReference>
<evidence type="ECO:0000256" key="1">
    <source>
        <dbReference type="SAM" id="MobiDB-lite"/>
    </source>
</evidence>
<dbReference type="PRINTS" id="PR00625">
    <property type="entry name" value="JDOMAIN"/>
</dbReference>
<keyword evidence="2" id="KW-0472">Membrane</keyword>
<keyword evidence="4" id="KW-0346">Stress response</keyword>
<protein>
    <submittedName>
        <fullName evidence="4">Heat shock protein</fullName>
    </submittedName>
</protein>
<proteinExistence type="evidence at transcript level"/>
<name>A0A3G2LMY3_ACIOX</name>
<dbReference type="InterPro" id="IPR053025">
    <property type="entry name" value="Mito_ATP_Synthase-Asso"/>
</dbReference>
<feature type="domain" description="J" evidence="3">
    <location>
        <begin position="338"/>
        <end position="403"/>
    </location>
</feature>
<dbReference type="Pfam" id="PF00226">
    <property type="entry name" value="DnaJ"/>
    <property type="match status" value="1"/>
</dbReference>
<keyword evidence="2" id="KW-0812">Transmembrane</keyword>
<evidence type="ECO:0000313" key="4">
    <source>
        <dbReference type="EMBL" id="AYN74468.1"/>
    </source>
</evidence>
<dbReference type="EMBL" id="MH777987">
    <property type="protein sequence ID" value="AYN74468.1"/>
    <property type="molecule type" value="mRNA"/>
</dbReference>
<organism evidence="4">
    <name type="scientific">Acipenser oxyrinchus oxyrinchus</name>
    <dbReference type="NCBI Taxonomy" id="40147"/>
    <lineage>
        <taxon>Eukaryota</taxon>
        <taxon>Metazoa</taxon>
        <taxon>Chordata</taxon>
        <taxon>Craniata</taxon>
        <taxon>Vertebrata</taxon>
        <taxon>Euteleostomi</taxon>
        <taxon>Actinopterygii</taxon>
        <taxon>Chondrostei</taxon>
        <taxon>Acipenseriformes</taxon>
        <taxon>Acipenseridae</taxon>
        <taxon>Acipenser</taxon>
    </lineage>
</organism>
<feature type="transmembrane region" description="Helical" evidence="2">
    <location>
        <begin position="492"/>
        <end position="508"/>
    </location>
</feature>
<feature type="region of interest" description="Disordered" evidence="1">
    <location>
        <begin position="406"/>
        <end position="442"/>
    </location>
</feature>
<dbReference type="PANTHER" id="PTHR44873:SF1">
    <property type="entry name" value="DNAJ HOMOLOG SUBFAMILY C MEMBER 30, MITOCHONDRIAL"/>
    <property type="match status" value="1"/>
</dbReference>
<accession>A0A3G2LMY3</accession>
<gene>
    <name evidence="4" type="primary">dnajc30</name>
</gene>